<name>A0A0F9EXB7_9ZZZZ</name>
<comment type="caution">
    <text evidence="1">The sequence shown here is derived from an EMBL/GenBank/DDBJ whole genome shotgun (WGS) entry which is preliminary data.</text>
</comment>
<reference evidence="1" key="1">
    <citation type="journal article" date="2015" name="Nature">
        <title>Complex archaea that bridge the gap between prokaryotes and eukaryotes.</title>
        <authorList>
            <person name="Spang A."/>
            <person name="Saw J.H."/>
            <person name="Jorgensen S.L."/>
            <person name="Zaremba-Niedzwiedzka K."/>
            <person name="Martijn J."/>
            <person name="Lind A.E."/>
            <person name="van Eijk R."/>
            <person name="Schleper C."/>
            <person name="Guy L."/>
            <person name="Ettema T.J."/>
        </authorList>
    </citation>
    <scope>NUCLEOTIDE SEQUENCE</scope>
</reference>
<proteinExistence type="predicted"/>
<sequence>MLSLRSSVHPVSDPVRKWLFLAEDEQGETHYIHDWYYTGTYRQAAEYAETQCDEFEEKVGGLIVKLVIESHGKV</sequence>
<protein>
    <submittedName>
        <fullName evidence="1">Uncharacterized protein</fullName>
    </submittedName>
</protein>
<evidence type="ECO:0000313" key="1">
    <source>
        <dbReference type="EMBL" id="KKL78709.1"/>
    </source>
</evidence>
<dbReference type="EMBL" id="LAZR01023372">
    <property type="protein sequence ID" value="KKL78709.1"/>
    <property type="molecule type" value="Genomic_DNA"/>
</dbReference>
<organism evidence="1">
    <name type="scientific">marine sediment metagenome</name>
    <dbReference type="NCBI Taxonomy" id="412755"/>
    <lineage>
        <taxon>unclassified sequences</taxon>
        <taxon>metagenomes</taxon>
        <taxon>ecological metagenomes</taxon>
    </lineage>
</organism>
<dbReference type="AlphaFoldDB" id="A0A0F9EXB7"/>
<accession>A0A0F9EXB7</accession>
<gene>
    <name evidence="1" type="ORF">LCGC14_2022190</name>
</gene>